<evidence type="ECO:0000259" key="2">
    <source>
        <dbReference type="Pfam" id="PF00117"/>
    </source>
</evidence>
<name>A0A837DFW7_9PSEU</name>
<evidence type="ECO:0000313" key="4">
    <source>
        <dbReference type="Proteomes" id="UP000030848"/>
    </source>
</evidence>
<dbReference type="PROSITE" id="PS51273">
    <property type="entry name" value="GATASE_TYPE_1"/>
    <property type="match status" value="1"/>
</dbReference>
<dbReference type="Proteomes" id="UP000030848">
    <property type="component" value="Unassembled WGS sequence"/>
</dbReference>
<dbReference type="Gene3D" id="3.40.50.880">
    <property type="match status" value="1"/>
</dbReference>
<sequence length="213" mass="22973">MRVLVVDNYDSFVYNLVQYLAQLGAECVVRRNDVVDADEVPEFDGVLISPGPGTPERAGRSVEVVRRCAAESVPTLGVCLGHQAIGVAWGATIDRAPELFHGKTSRVEHDGTGVLAGLPNPFTATRYHSLTVVPETVPEEFEVTGRTASGVIMAMRHRDLPVEGVQFHPESVLTQGGHRMLANWMASAGHPVPEALVDELEQATLELQQTAVA</sequence>
<dbReference type="NCBIfam" id="NF005849">
    <property type="entry name" value="PRK07765.1"/>
    <property type="match status" value="1"/>
</dbReference>
<dbReference type="AlphaFoldDB" id="A0A837DFW7"/>
<dbReference type="FunFam" id="3.40.50.880:FF:000003">
    <property type="entry name" value="Anthranilate synthase component II"/>
    <property type="match status" value="1"/>
</dbReference>
<dbReference type="PRINTS" id="PR00097">
    <property type="entry name" value="ANTSNTHASEII"/>
</dbReference>
<accession>A0A837DFW7</accession>
<dbReference type="GO" id="GO:0000162">
    <property type="term" value="P:L-tryptophan biosynthetic process"/>
    <property type="evidence" value="ECO:0007669"/>
    <property type="project" value="TreeGrafter"/>
</dbReference>
<dbReference type="GO" id="GO:0004049">
    <property type="term" value="F:anthranilate synthase activity"/>
    <property type="evidence" value="ECO:0007669"/>
    <property type="project" value="TreeGrafter"/>
</dbReference>
<dbReference type="PANTHER" id="PTHR43418:SF4">
    <property type="entry name" value="MULTIFUNCTIONAL TRYPTOPHAN BIOSYNTHESIS PROTEIN"/>
    <property type="match status" value="1"/>
</dbReference>
<dbReference type="InterPro" id="IPR006221">
    <property type="entry name" value="TrpG/PapA_dom"/>
</dbReference>
<dbReference type="GO" id="GO:0005829">
    <property type="term" value="C:cytosol"/>
    <property type="evidence" value="ECO:0007669"/>
    <property type="project" value="TreeGrafter"/>
</dbReference>
<dbReference type="SUPFAM" id="SSF52317">
    <property type="entry name" value="Class I glutamine amidotransferase-like"/>
    <property type="match status" value="1"/>
</dbReference>
<dbReference type="EMBL" id="JRZE01000003">
    <property type="protein sequence ID" value="KHF44756.1"/>
    <property type="molecule type" value="Genomic_DNA"/>
</dbReference>
<evidence type="ECO:0000256" key="1">
    <source>
        <dbReference type="ARBA" id="ARBA00022962"/>
    </source>
</evidence>
<dbReference type="PRINTS" id="PR00099">
    <property type="entry name" value="CPSGATASE"/>
</dbReference>
<dbReference type="InterPro" id="IPR050472">
    <property type="entry name" value="Anth_synth/Amidotransfase"/>
</dbReference>
<gene>
    <name evidence="3" type="ORF">MINT15_16380</name>
</gene>
<dbReference type="InterPro" id="IPR029062">
    <property type="entry name" value="Class_I_gatase-like"/>
</dbReference>
<keyword evidence="1" id="KW-0315">Glutamine amidotransferase</keyword>
<organism evidence="3 4">
    <name type="scientific">Saccharomonospora viridis</name>
    <dbReference type="NCBI Taxonomy" id="1852"/>
    <lineage>
        <taxon>Bacteria</taxon>
        <taxon>Bacillati</taxon>
        <taxon>Actinomycetota</taxon>
        <taxon>Actinomycetes</taxon>
        <taxon>Pseudonocardiales</taxon>
        <taxon>Pseudonocardiaceae</taxon>
        <taxon>Saccharomonospora</taxon>
    </lineage>
</organism>
<dbReference type="CDD" id="cd01743">
    <property type="entry name" value="GATase1_Anthranilate_Synthase"/>
    <property type="match status" value="1"/>
</dbReference>
<protein>
    <submittedName>
        <fullName evidence="3">Para-aminobenzoate synthase</fullName>
    </submittedName>
</protein>
<reference evidence="3 4" key="1">
    <citation type="submission" date="2014-10" db="EMBL/GenBank/DDBJ databases">
        <title>Genome sequence of Micropolyspora internatus JCM3315.</title>
        <authorList>
            <person name="Shin S.-K."/>
            <person name="Yi H."/>
        </authorList>
    </citation>
    <scope>NUCLEOTIDE SEQUENCE [LARGE SCALE GENOMIC DNA]</scope>
    <source>
        <strain evidence="3 4">JCM 3315</strain>
    </source>
</reference>
<dbReference type="InterPro" id="IPR017926">
    <property type="entry name" value="GATASE"/>
</dbReference>
<dbReference type="PANTHER" id="PTHR43418">
    <property type="entry name" value="MULTIFUNCTIONAL TRYPTOPHAN BIOSYNTHESIS PROTEIN-RELATED"/>
    <property type="match status" value="1"/>
</dbReference>
<dbReference type="RefSeq" id="WP_037309581.1">
    <property type="nucleotide sequence ID" value="NZ_FOWS01000002.1"/>
</dbReference>
<dbReference type="Pfam" id="PF00117">
    <property type="entry name" value="GATase"/>
    <property type="match status" value="1"/>
</dbReference>
<dbReference type="PRINTS" id="PR00096">
    <property type="entry name" value="GATASE"/>
</dbReference>
<dbReference type="NCBIfam" id="TIGR00566">
    <property type="entry name" value="trpG_papA"/>
    <property type="match status" value="1"/>
</dbReference>
<proteinExistence type="predicted"/>
<feature type="domain" description="Glutamine amidotransferase" evidence="2">
    <location>
        <begin position="4"/>
        <end position="185"/>
    </location>
</feature>
<dbReference type="OrthoDB" id="9803598at2"/>
<evidence type="ECO:0000313" key="3">
    <source>
        <dbReference type="EMBL" id="KHF44756.1"/>
    </source>
</evidence>
<comment type="caution">
    <text evidence="3">The sequence shown here is derived from an EMBL/GenBank/DDBJ whole genome shotgun (WGS) entry which is preliminary data.</text>
</comment>